<feature type="non-terminal residue" evidence="2">
    <location>
        <position position="143"/>
    </location>
</feature>
<sequence length="143" mass="16433">RVLRKSIARIYTVINQARKLHQREIFSSRRWVPKDLRPKKTRAIRRRLSRKERRMKTPRAHRLASAFPRLPGCLFSPFCIYNRSRQTQLAPLSCKLSLSLGLCVHESPSDPEASIGNIGIARVSTLISRQRTPATTQFAPLSM</sequence>
<dbReference type="GO" id="GO:0022625">
    <property type="term" value="C:cytosolic large ribosomal subunit"/>
    <property type="evidence" value="ECO:0007669"/>
    <property type="project" value="InterPro"/>
</dbReference>
<dbReference type="OrthoDB" id="528635at2759"/>
<name>A0A3S5BDB3_9PLAT</name>
<proteinExistence type="predicted"/>
<dbReference type="Proteomes" id="UP000784294">
    <property type="component" value="Unassembled WGS sequence"/>
</dbReference>
<gene>
    <name evidence="2" type="ORF">PXEA_LOCUS37038</name>
</gene>
<dbReference type="PANTHER" id="PTHR45722">
    <property type="entry name" value="60S RIBOSOMAL PROTEIN L35"/>
    <property type="match status" value="1"/>
</dbReference>
<evidence type="ECO:0000256" key="1">
    <source>
        <dbReference type="ARBA" id="ARBA00035204"/>
    </source>
</evidence>
<protein>
    <recommendedName>
        <fullName evidence="1">Large ribosomal subunit protein uL29</fullName>
    </recommendedName>
</protein>
<dbReference type="InterPro" id="IPR036049">
    <property type="entry name" value="Ribosomal_uL29_sf"/>
</dbReference>
<dbReference type="EMBL" id="CAAALY010283135">
    <property type="protein sequence ID" value="VEL43598.1"/>
    <property type="molecule type" value="Genomic_DNA"/>
</dbReference>
<dbReference type="GO" id="GO:0006412">
    <property type="term" value="P:translation"/>
    <property type="evidence" value="ECO:0007669"/>
    <property type="project" value="InterPro"/>
</dbReference>
<dbReference type="Gene3D" id="6.10.250.3450">
    <property type="match status" value="1"/>
</dbReference>
<dbReference type="GO" id="GO:0003735">
    <property type="term" value="F:structural constituent of ribosome"/>
    <property type="evidence" value="ECO:0007669"/>
    <property type="project" value="InterPro"/>
</dbReference>
<dbReference type="GO" id="GO:0003729">
    <property type="term" value="F:mRNA binding"/>
    <property type="evidence" value="ECO:0007669"/>
    <property type="project" value="TreeGrafter"/>
</dbReference>
<dbReference type="AlphaFoldDB" id="A0A3S5BDB3"/>
<accession>A0A3S5BDB3</accession>
<dbReference type="GO" id="GO:0000463">
    <property type="term" value="P:maturation of LSU-rRNA from tricistronic rRNA transcript (SSU-rRNA, 5.8S rRNA, LSU-rRNA)"/>
    <property type="evidence" value="ECO:0007669"/>
    <property type="project" value="InterPro"/>
</dbReference>
<dbReference type="Gene3D" id="1.10.287.310">
    <property type="match status" value="1"/>
</dbReference>
<evidence type="ECO:0000313" key="2">
    <source>
        <dbReference type="EMBL" id="VEL43598.1"/>
    </source>
</evidence>
<reference evidence="2" key="1">
    <citation type="submission" date="2018-11" db="EMBL/GenBank/DDBJ databases">
        <authorList>
            <consortium name="Pathogen Informatics"/>
        </authorList>
    </citation>
    <scope>NUCLEOTIDE SEQUENCE</scope>
</reference>
<evidence type="ECO:0000313" key="3">
    <source>
        <dbReference type="Proteomes" id="UP000784294"/>
    </source>
</evidence>
<dbReference type="InterPro" id="IPR045059">
    <property type="entry name" value="Ribosomal_uL29_euk"/>
</dbReference>
<keyword evidence="3" id="KW-1185">Reference proteome</keyword>
<comment type="caution">
    <text evidence="2">The sequence shown here is derived from an EMBL/GenBank/DDBJ whole genome shotgun (WGS) entry which is preliminary data.</text>
</comment>
<organism evidence="2 3">
    <name type="scientific">Protopolystoma xenopodis</name>
    <dbReference type="NCBI Taxonomy" id="117903"/>
    <lineage>
        <taxon>Eukaryota</taxon>
        <taxon>Metazoa</taxon>
        <taxon>Spiralia</taxon>
        <taxon>Lophotrochozoa</taxon>
        <taxon>Platyhelminthes</taxon>
        <taxon>Monogenea</taxon>
        <taxon>Polyopisthocotylea</taxon>
        <taxon>Polystomatidea</taxon>
        <taxon>Polystomatidae</taxon>
        <taxon>Protopolystoma</taxon>
    </lineage>
</organism>
<dbReference type="PANTHER" id="PTHR45722:SF2">
    <property type="entry name" value="LARGE RIBOSOMAL SUBUNIT PROTEIN UL29-RELATED"/>
    <property type="match status" value="1"/>
</dbReference>